<keyword evidence="1 2" id="KW-0238">DNA-binding</keyword>
<dbReference type="PRINTS" id="PR00455">
    <property type="entry name" value="HTHTETR"/>
</dbReference>
<dbReference type="SUPFAM" id="SSF46689">
    <property type="entry name" value="Homeodomain-like"/>
    <property type="match status" value="2"/>
</dbReference>
<dbReference type="EMBL" id="CP000384">
    <property type="protein sequence ID" value="ABG06680.1"/>
    <property type="molecule type" value="Genomic_DNA"/>
</dbReference>
<dbReference type="Gene3D" id="1.10.10.60">
    <property type="entry name" value="Homeodomain-like"/>
    <property type="match status" value="2"/>
</dbReference>
<feature type="DNA-binding region" description="H-T-H motif" evidence="2">
    <location>
        <begin position="282"/>
        <end position="301"/>
    </location>
</feature>
<protein>
    <submittedName>
        <fullName evidence="4">Transcriptional regulator, TetR family</fullName>
    </submittedName>
</protein>
<evidence type="ECO:0000313" key="4">
    <source>
        <dbReference type="EMBL" id="ABG06680.1"/>
    </source>
</evidence>
<proteinExistence type="predicted"/>
<dbReference type="PANTHER" id="PTHR30055:SF237">
    <property type="entry name" value="TRANSCRIPTIONAL REPRESSOR MCE3R"/>
    <property type="match status" value="1"/>
</dbReference>
<evidence type="ECO:0000256" key="2">
    <source>
        <dbReference type="PROSITE-ProRule" id="PRU00335"/>
    </source>
</evidence>
<reference evidence="4" key="1">
    <citation type="submission" date="2006-06" db="EMBL/GenBank/DDBJ databases">
        <title>Complete sequence of chromosome of Mycobacterium sp. MCS.</title>
        <authorList>
            <consortium name="US DOE Joint Genome Institute"/>
            <person name="Copeland A."/>
            <person name="Lucas S."/>
            <person name="Lapidus A."/>
            <person name="Barry K."/>
            <person name="Detter J.C."/>
            <person name="Glavina del Rio T."/>
            <person name="Hammon N."/>
            <person name="Israni S."/>
            <person name="Dalin E."/>
            <person name="Tice H."/>
            <person name="Pitluck S."/>
            <person name="Martinez M."/>
            <person name="Schmutz J."/>
            <person name="Larimer F."/>
            <person name="Land M."/>
            <person name="Hauser L."/>
            <person name="Kyrpides N."/>
            <person name="Kim E."/>
            <person name="Miller C.D."/>
            <person name="Hughes J.E."/>
            <person name="Anderson A.J."/>
            <person name="Sims R.C."/>
            <person name="Richardson P."/>
        </authorList>
    </citation>
    <scope>NUCLEOTIDE SEQUENCE [LARGE SCALE GENOMIC DNA]</scope>
    <source>
        <strain evidence="4">MCS</strain>
    </source>
</reference>
<organism evidence="4">
    <name type="scientific">Mycobacterium sp. (strain MCS)</name>
    <dbReference type="NCBI Taxonomy" id="164756"/>
    <lineage>
        <taxon>Bacteria</taxon>
        <taxon>Bacillati</taxon>
        <taxon>Actinomycetota</taxon>
        <taxon>Actinomycetes</taxon>
        <taxon>Mycobacteriales</taxon>
        <taxon>Mycobacteriaceae</taxon>
        <taxon>Mycobacterium</taxon>
    </lineage>
</organism>
<dbReference type="Gene3D" id="1.10.357.10">
    <property type="entry name" value="Tetracycline Repressor, domain 2"/>
    <property type="match status" value="2"/>
</dbReference>
<gene>
    <name evidence="4" type="ordered locus">Mmcs_0559</name>
</gene>
<feature type="domain" description="HTH tetR-type" evidence="3">
    <location>
        <begin position="48"/>
        <end position="108"/>
    </location>
</feature>
<feature type="DNA-binding region" description="H-T-H motif" evidence="2">
    <location>
        <begin position="71"/>
        <end position="90"/>
    </location>
</feature>
<sequence precursor="true">MLTLILSPRRHRMTISAVAPSCAVCGISVFGMAPTPPGRGDGVRRRPKDRKAQIARASAEAFSSLGYHGVSMDAIASRVGISAAALYRHYTGKYELFRDAVLALGQQLVDATAFVDGEISDDGFGAHITEDPERTLVHLATAVCDAALANRESGGLYRWEARFLRGDDQATLDSQIRTVHRRFQQPLRMLRPELDSRQRWTLSTAMISVLGSIVDHRAKLPAGQIRPLLAELVVALVPAEFPDLPDDPEPPAPIAAAHRSKYEALLVESMRLFNLKGYRDTSMEDIAAATGMPASGIYRYFSGKSDILAGAFRRSADRWSAEMSAILDTTADREEALAKLIDGHVARSFSEPELDYVYYTERLNMSPADQQILRNLQRSTVETWADLVVTLRPEWTAGQARFAVYAALAVTIDLGRLVHYRNSPYTRALVAGLMDLTLLGRYRLRTVLPAK</sequence>
<dbReference type="InterPro" id="IPR009057">
    <property type="entry name" value="Homeodomain-like_sf"/>
</dbReference>
<dbReference type="AlphaFoldDB" id="A0A5Q5BEQ8"/>
<dbReference type="InterPro" id="IPR050109">
    <property type="entry name" value="HTH-type_TetR-like_transc_reg"/>
</dbReference>
<dbReference type="PANTHER" id="PTHR30055">
    <property type="entry name" value="HTH-TYPE TRANSCRIPTIONAL REGULATOR RUTR"/>
    <property type="match status" value="1"/>
</dbReference>
<dbReference type="GO" id="GO:0000976">
    <property type="term" value="F:transcription cis-regulatory region binding"/>
    <property type="evidence" value="ECO:0007669"/>
    <property type="project" value="TreeGrafter"/>
</dbReference>
<name>A0A5Q5BEQ8_MYCSS</name>
<evidence type="ECO:0000256" key="1">
    <source>
        <dbReference type="ARBA" id="ARBA00023125"/>
    </source>
</evidence>
<dbReference type="Pfam" id="PF00440">
    <property type="entry name" value="TetR_N"/>
    <property type="match status" value="2"/>
</dbReference>
<accession>A0A5Q5BEQ8</accession>
<feature type="domain" description="HTH tetR-type" evidence="3">
    <location>
        <begin position="259"/>
        <end position="319"/>
    </location>
</feature>
<dbReference type="InterPro" id="IPR001647">
    <property type="entry name" value="HTH_TetR"/>
</dbReference>
<evidence type="ECO:0000259" key="3">
    <source>
        <dbReference type="PROSITE" id="PS50977"/>
    </source>
</evidence>
<dbReference type="PROSITE" id="PS50977">
    <property type="entry name" value="HTH_TETR_2"/>
    <property type="match status" value="2"/>
</dbReference>
<dbReference type="KEGG" id="mmc:Mmcs_0559"/>
<dbReference type="GO" id="GO:0003700">
    <property type="term" value="F:DNA-binding transcription factor activity"/>
    <property type="evidence" value="ECO:0007669"/>
    <property type="project" value="TreeGrafter"/>
</dbReference>